<accession>A0A6B2QXX2</accession>
<protein>
    <submittedName>
        <fullName evidence="2">DUF2304 domain-containing protein</fullName>
    </submittedName>
</protein>
<reference evidence="2" key="1">
    <citation type="submission" date="2020-02" db="EMBL/GenBank/DDBJ databases">
        <authorList>
            <person name="Chen W.-M."/>
        </authorList>
    </citation>
    <scope>NUCLEOTIDE SEQUENCE</scope>
    <source>
        <strain evidence="2">NBD-18</strain>
    </source>
</reference>
<dbReference type="EMBL" id="JAAGRN010000005">
    <property type="protein sequence ID" value="NDY83486.1"/>
    <property type="molecule type" value="Genomic_DNA"/>
</dbReference>
<keyword evidence="1" id="KW-1133">Transmembrane helix</keyword>
<sequence length="119" mass="13200">MISILMVIALLCVAFYAYRVMAQGNMMALLLLVISLAAIFFVFFPEETIVIANMLGVGRGTDLLLYFCFIAGIILILLIHVKFRHQSIMITELARALALSNPKRPAKDCANQAPNRLAE</sequence>
<dbReference type="Pfam" id="PF10066">
    <property type="entry name" value="DUF2304"/>
    <property type="match status" value="1"/>
</dbReference>
<feature type="transmembrane region" description="Helical" evidence="1">
    <location>
        <begin position="29"/>
        <end position="51"/>
    </location>
</feature>
<dbReference type="RefSeq" id="WP_163654688.1">
    <property type="nucleotide sequence ID" value="NZ_JAAGRN010000005.1"/>
</dbReference>
<comment type="caution">
    <text evidence="2">The sequence shown here is derived from an EMBL/GenBank/DDBJ whole genome shotgun (WGS) entry which is preliminary data.</text>
</comment>
<proteinExistence type="predicted"/>
<gene>
    <name evidence="2" type="ORF">G3I67_09605</name>
</gene>
<dbReference type="InterPro" id="IPR019277">
    <property type="entry name" value="DUF2304"/>
</dbReference>
<evidence type="ECO:0000313" key="2">
    <source>
        <dbReference type="EMBL" id="NDY83486.1"/>
    </source>
</evidence>
<keyword evidence="1" id="KW-0812">Transmembrane</keyword>
<name>A0A6B2QXX2_9BURK</name>
<dbReference type="AlphaFoldDB" id="A0A6B2QXX2"/>
<feature type="transmembrane region" description="Helical" evidence="1">
    <location>
        <begin position="63"/>
        <end position="81"/>
    </location>
</feature>
<keyword evidence="1" id="KW-0472">Membrane</keyword>
<evidence type="ECO:0000256" key="1">
    <source>
        <dbReference type="SAM" id="Phobius"/>
    </source>
</evidence>
<organism evidence="2">
    <name type="scientific">Sheuella amnicola</name>
    <dbReference type="NCBI Taxonomy" id="2707330"/>
    <lineage>
        <taxon>Bacteria</taxon>
        <taxon>Pseudomonadati</taxon>
        <taxon>Pseudomonadota</taxon>
        <taxon>Betaproteobacteria</taxon>
        <taxon>Burkholderiales</taxon>
        <taxon>Alcaligenaceae</taxon>
        <taxon>Sheuella</taxon>
    </lineage>
</organism>